<protein>
    <submittedName>
        <fullName evidence="3">DUF3999 family protein</fullName>
    </submittedName>
</protein>
<dbReference type="PROSITE" id="PS51257">
    <property type="entry name" value="PROKAR_LIPOPROTEIN"/>
    <property type="match status" value="1"/>
</dbReference>
<evidence type="ECO:0000256" key="1">
    <source>
        <dbReference type="SAM" id="Phobius"/>
    </source>
</evidence>
<organism evidence="3 4">
    <name type="scientific">Pseudoduganella aquatica</name>
    <dbReference type="NCBI Taxonomy" id="2660641"/>
    <lineage>
        <taxon>Bacteria</taxon>
        <taxon>Pseudomonadati</taxon>
        <taxon>Pseudomonadota</taxon>
        <taxon>Betaproteobacteria</taxon>
        <taxon>Burkholderiales</taxon>
        <taxon>Oxalobacteraceae</taxon>
        <taxon>Telluria group</taxon>
        <taxon>Pseudoduganella</taxon>
    </lineage>
</organism>
<keyword evidence="4" id="KW-1185">Reference proteome</keyword>
<keyword evidence="1" id="KW-1133">Transmembrane helix</keyword>
<dbReference type="InterPro" id="IPR025060">
    <property type="entry name" value="DUF3999"/>
</dbReference>
<evidence type="ECO:0000313" key="4">
    <source>
        <dbReference type="Proteomes" id="UP000450676"/>
    </source>
</evidence>
<gene>
    <name evidence="3" type="ORF">GTP77_09035</name>
</gene>
<feature type="transmembrane region" description="Helical" evidence="1">
    <location>
        <begin position="453"/>
        <end position="474"/>
    </location>
</feature>
<dbReference type="Proteomes" id="UP000450676">
    <property type="component" value="Unassembled WGS sequence"/>
</dbReference>
<proteinExistence type="predicted"/>
<accession>A0A7X4HA51</accession>
<reference evidence="3 4" key="1">
    <citation type="submission" date="2019-12" db="EMBL/GenBank/DDBJ databases">
        <title>Novel species isolated from a subtropical stream in China.</title>
        <authorList>
            <person name="Lu H."/>
        </authorList>
    </citation>
    <scope>NUCLEOTIDE SEQUENCE [LARGE SCALE GENOMIC DNA]</scope>
    <source>
        <strain evidence="3 4">FT127W</strain>
    </source>
</reference>
<dbReference type="Pfam" id="PF13163">
    <property type="entry name" value="DUF3999"/>
    <property type="match status" value="1"/>
</dbReference>
<evidence type="ECO:0000313" key="3">
    <source>
        <dbReference type="EMBL" id="MYN07486.1"/>
    </source>
</evidence>
<keyword evidence="2" id="KW-0732">Signal</keyword>
<dbReference type="AlphaFoldDB" id="A0A7X4HA51"/>
<keyword evidence="1" id="KW-0812">Transmembrane</keyword>
<sequence length="484" mass="51652">MKRAVLRLIPRHAALAALLLAGACHAAAPASTAGYSHTIAVNVDKDSGLAALRLPQQVYLGSQSSSLGDLIVFDSTGAAVPFALLAPPVQTRTTVTELPVKIFPLKSAVGTAGEAAGARLDIRTDGSGRLLSVANSPASPAAAAQERLSNLILDIGSDKDARGEAPAISALRFELPPGTPSYSAQLWLETSDDLQHWESTGAAELNWLANANADTLSNSRMVLQAARFRYARISWRSGTPLVFARIVAESASTAKTGTPLDTITLQPTTARNGTDLVYRSSIAIPVERIGMQFDAANVVFPVVLGRYEQLPSRHRRHQSQPVWQFIPVLNTTFYRISQQGVERKSDDAAIEETHTETWVAKTQHASAVQPALRVSWTPSTLLLLANGKGPYRLAFGRADTERAALQPSQIAPGFSADELRALPQAHAEPPAAQPAPGIPGAAPPESKVTQRTVILWTVLLAGIALLAYFARTLLRQMNGSQQSK</sequence>
<feature type="signal peptide" evidence="2">
    <location>
        <begin position="1"/>
        <end position="26"/>
    </location>
</feature>
<feature type="chain" id="PRO_5031255492" evidence="2">
    <location>
        <begin position="27"/>
        <end position="484"/>
    </location>
</feature>
<keyword evidence="1" id="KW-0472">Membrane</keyword>
<dbReference type="EMBL" id="WWCU01000007">
    <property type="protein sequence ID" value="MYN07486.1"/>
    <property type="molecule type" value="Genomic_DNA"/>
</dbReference>
<name>A0A7X4HA51_9BURK</name>
<comment type="caution">
    <text evidence="3">The sequence shown here is derived from an EMBL/GenBank/DDBJ whole genome shotgun (WGS) entry which is preliminary data.</text>
</comment>
<evidence type="ECO:0000256" key="2">
    <source>
        <dbReference type="SAM" id="SignalP"/>
    </source>
</evidence>
<dbReference type="RefSeq" id="WP_161071839.1">
    <property type="nucleotide sequence ID" value="NZ_CP086370.1"/>
</dbReference>